<dbReference type="InterPro" id="IPR050097">
    <property type="entry name" value="Ferredoxin-NADP_redctase_2"/>
</dbReference>
<keyword evidence="3" id="KW-0560">Oxidoreductase</keyword>
<dbReference type="PRINTS" id="PR00368">
    <property type="entry name" value="FADPNR"/>
</dbReference>
<gene>
    <name evidence="5" type="ORF">CK240_08990</name>
</gene>
<evidence type="ECO:0000313" key="5">
    <source>
        <dbReference type="EMBL" id="PAU97213.1"/>
    </source>
</evidence>
<name>A0A2A2GJY7_9RHOB</name>
<comment type="caution">
    <text evidence="5">The sequence shown here is derived from an EMBL/GenBank/DDBJ whole genome shotgun (WGS) entry which is preliminary data.</text>
</comment>
<dbReference type="InterPro" id="IPR036188">
    <property type="entry name" value="FAD/NAD-bd_sf"/>
</dbReference>
<dbReference type="SUPFAM" id="SSF51905">
    <property type="entry name" value="FAD/NAD(P)-binding domain"/>
    <property type="match status" value="1"/>
</dbReference>
<dbReference type="Proteomes" id="UP000218023">
    <property type="component" value="Unassembled WGS sequence"/>
</dbReference>
<dbReference type="RefSeq" id="WP_095640016.1">
    <property type="nucleotide sequence ID" value="NZ_NSJZ01000006.1"/>
</dbReference>
<sequence length="315" mass="33660">MTDEAVPPDNSRPLDCLIVGGGPAGLTAAIYLARFHRRVTVVDKAEGRLQMIPRTRNHPGYPQGVTGSQLLADMREQAVQYGASLLTGEVTALRRDGDLIVADTGQGEMKARTVLLATGVVNHRPPVDEETHADAVARGLLRYCPICDAFEQTGKRIGVLGGDRHALAEALFLRTYSRDVTCVALSHVELTADEHAQADQARITVLDSPMSALQFKDSSVEVTLADGDHVTFDTLYVALGSHTRNDLGAMLGTDLENGQCFVTDDHQHTTVPRVYAAGDAVEGLDQIGVAIGTGARAAVAIHNDLRKEDGHTLPG</sequence>
<protein>
    <recommendedName>
        <fullName evidence="1">Thioredoxin reductase</fullName>
    </recommendedName>
</protein>
<evidence type="ECO:0000256" key="2">
    <source>
        <dbReference type="ARBA" id="ARBA00022630"/>
    </source>
</evidence>
<evidence type="ECO:0000256" key="3">
    <source>
        <dbReference type="ARBA" id="ARBA00023002"/>
    </source>
</evidence>
<accession>A0A2A2GJY7</accession>
<reference evidence="5 6" key="1">
    <citation type="submission" date="2017-09" db="EMBL/GenBank/DDBJ databases">
        <title>Paracoccus alkalisoli sp. nov., isolated from saline alkaline soil.</title>
        <authorList>
            <person name="Dong X."/>
            <person name="Zhang G."/>
        </authorList>
    </citation>
    <scope>NUCLEOTIDE SEQUENCE [LARGE SCALE GENOMIC DNA]</scope>
    <source>
        <strain evidence="5 6">WN007</strain>
    </source>
</reference>
<dbReference type="PRINTS" id="PR00469">
    <property type="entry name" value="PNDRDTASEII"/>
</dbReference>
<organism evidence="5 6">
    <name type="scientific">Paracoccus salipaludis</name>
    <dbReference type="NCBI Taxonomy" id="2032623"/>
    <lineage>
        <taxon>Bacteria</taxon>
        <taxon>Pseudomonadati</taxon>
        <taxon>Pseudomonadota</taxon>
        <taxon>Alphaproteobacteria</taxon>
        <taxon>Rhodobacterales</taxon>
        <taxon>Paracoccaceae</taxon>
        <taxon>Paracoccus</taxon>
    </lineage>
</organism>
<dbReference type="PANTHER" id="PTHR48105">
    <property type="entry name" value="THIOREDOXIN REDUCTASE 1-RELATED-RELATED"/>
    <property type="match status" value="1"/>
</dbReference>
<dbReference type="Gene3D" id="3.50.50.60">
    <property type="entry name" value="FAD/NAD(P)-binding domain"/>
    <property type="match status" value="2"/>
</dbReference>
<evidence type="ECO:0000256" key="1">
    <source>
        <dbReference type="ARBA" id="ARBA00018719"/>
    </source>
</evidence>
<dbReference type="OrthoDB" id="9786503at2"/>
<dbReference type="EMBL" id="NSJZ01000006">
    <property type="protein sequence ID" value="PAU97213.1"/>
    <property type="molecule type" value="Genomic_DNA"/>
</dbReference>
<dbReference type="GO" id="GO:0016491">
    <property type="term" value="F:oxidoreductase activity"/>
    <property type="evidence" value="ECO:0007669"/>
    <property type="project" value="UniProtKB-KW"/>
</dbReference>
<dbReference type="InterPro" id="IPR023753">
    <property type="entry name" value="FAD/NAD-binding_dom"/>
</dbReference>
<evidence type="ECO:0000313" key="6">
    <source>
        <dbReference type="Proteomes" id="UP000218023"/>
    </source>
</evidence>
<dbReference type="AlphaFoldDB" id="A0A2A2GJY7"/>
<dbReference type="Pfam" id="PF07992">
    <property type="entry name" value="Pyr_redox_2"/>
    <property type="match status" value="1"/>
</dbReference>
<keyword evidence="2" id="KW-0285">Flavoprotein</keyword>
<proteinExistence type="predicted"/>
<keyword evidence="6" id="KW-1185">Reference proteome</keyword>
<feature type="domain" description="FAD/NAD(P)-binding" evidence="4">
    <location>
        <begin position="15"/>
        <end position="294"/>
    </location>
</feature>
<evidence type="ECO:0000259" key="4">
    <source>
        <dbReference type="Pfam" id="PF07992"/>
    </source>
</evidence>